<reference evidence="1 2" key="1">
    <citation type="journal article" date="2022" name="Plant J.">
        <title>Chromosome-level genome of Camellia lanceoleosa provides a valuable resource for understanding genome evolution and self-incompatibility.</title>
        <authorList>
            <person name="Gong W."/>
            <person name="Xiao S."/>
            <person name="Wang L."/>
            <person name="Liao Z."/>
            <person name="Chang Y."/>
            <person name="Mo W."/>
            <person name="Hu G."/>
            <person name="Li W."/>
            <person name="Zhao G."/>
            <person name="Zhu H."/>
            <person name="Hu X."/>
            <person name="Ji K."/>
            <person name="Xiang X."/>
            <person name="Song Q."/>
            <person name="Yuan D."/>
            <person name="Jin S."/>
            <person name="Zhang L."/>
        </authorList>
    </citation>
    <scope>NUCLEOTIDE SEQUENCE [LARGE SCALE GENOMIC DNA]</scope>
    <source>
        <strain evidence="1">SQ_2022a</strain>
    </source>
</reference>
<name>A0ACC0GCS7_9ERIC</name>
<organism evidence="1 2">
    <name type="scientific">Camellia lanceoleosa</name>
    <dbReference type="NCBI Taxonomy" id="1840588"/>
    <lineage>
        <taxon>Eukaryota</taxon>
        <taxon>Viridiplantae</taxon>
        <taxon>Streptophyta</taxon>
        <taxon>Embryophyta</taxon>
        <taxon>Tracheophyta</taxon>
        <taxon>Spermatophyta</taxon>
        <taxon>Magnoliopsida</taxon>
        <taxon>eudicotyledons</taxon>
        <taxon>Gunneridae</taxon>
        <taxon>Pentapetalae</taxon>
        <taxon>asterids</taxon>
        <taxon>Ericales</taxon>
        <taxon>Theaceae</taxon>
        <taxon>Camellia</taxon>
    </lineage>
</organism>
<protein>
    <submittedName>
        <fullName evidence="1">Uncharacterized protein</fullName>
    </submittedName>
</protein>
<sequence length="68" mass="7552">MQSQTINRKPQPISTTLLCIDRFDLSQSLFSLSTSSSPLSSLSSWNLASMPFILSSVPLVETRQKHLV</sequence>
<gene>
    <name evidence="1" type="ORF">LOK49_LG10G00627</name>
</gene>
<evidence type="ECO:0000313" key="1">
    <source>
        <dbReference type="EMBL" id="KAI7998754.1"/>
    </source>
</evidence>
<comment type="caution">
    <text evidence="1">The sequence shown here is derived from an EMBL/GenBank/DDBJ whole genome shotgun (WGS) entry which is preliminary data.</text>
</comment>
<dbReference type="Proteomes" id="UP001060215">
    <property type="component" value="Chromosome 10"/>
</dbReference>
<accession>A0ACC0GCS7</accession>
<proteinExistence type="predicted"/>
<dbReference type="EMBL" id="CM045767">
    <property type="protein sequence ID" value="KAI7998754.1"/>
    <property type="molecule type" value="Genomic_DNA"/>
</dbReference>
<evidence type="ECO:0000313" key="2">
    <source>
        <dbReference type="Proteomes" id="UP001060215"/>
    </source>
</evidence>
<keyword evidence="2" id="KW-1185">Reference proteome</keyword>